<comment type="caution">
    <text evidence="1">The sequence shown here is derived from an EMBL/GenBank/DDBJ whole genome shotgun (WGS) entry which is preliminary data.</text>
</comment>
<reference evidence="1" key="1">
    <citation type="journal article" date="2015" name="Genome Biol. Evol.">
        <title>Organellar Genomes of White Spruce (Picea glauca): Assembly and Annotation.</title>
        <authorList>
            <person name="Jackman S.D."/>
            <person name="Warren R.L."/>
            <person name="Gibb E.A."/>
            <person name="Vandervalk B.P."/>
            <person name="Mohamadi H."/>
            <person name="Chu J."/>
            <person name="Raymond A."/>
            <person name="Pleasance S."/>
            <person name="Coope R."/>
            <person name="Wildung M.R."/>
            <person name="Ritland C.E."/>
            <person name="Bousquet J."/>
            <person name="Jones S.J."/>
            <person name="Bohlmann J."/>
            <person name="Birol I."/>
        </authorList>
    </citation>
    <scope>NUCLEOTIDE SEQUENCE [LARGE SCALE GENOMIC DNA]</scope>
    <source>
        <tissue evidence="1">Flushing bud</tissue>
    </source>
</reference>
<geneLocation type="mitochondrion" evidence="1"/>
<dbReference type="AlphaFoldDB" id="A0A101LWP6"/>
<proteinExistence type="predicted"/>
<sequence>MELCLLLMLSLRNGIVFYAIETLRARRKHLGPLFLWSYVFSLCYP</sequence>
<gene>
    <name evidence="1" type="ORF">ABT39_MTgene1424</name>
</gene>
<evidence type="ECO:0000313" key="1">
    <source>
        <dbReference type="EMBL" id="KUM46744.1"/>
    </source>
</evidence>
<dbReference type="EMBL" id="LKAM01000010">
    <property type="protein sequence ID" value="KUM46744.1"/>
    <property type="molecule type" value="Genomic_DNA"/>
</dbReference>
<protein>
    <submittedName>
        <fullName evidence="1">Uncharacterized protein</fullName>
    </submittedName>
</protein>
<name>A0A101LWP6_PICGL</name>
<keyword evidence="1" id="KW-0496">Mitochondrion</keyword>
<accession>A0A101LWP6</accession>
<organism evidence="1">
    <name type="scientific">Picea glauca</name>
    <name type="common">White spruce</name>
    <name type="synonym">Pinus glauca</name>
    <dbReference type="NCBI Taxonomy" id="3330"/>
    <lineage>
        <taxon>Eukaryota</taxon>
        <taxon>Viridiplantae</taxon>
        <taxon>Streptophyta</taxon>
        <taxon>Embryophyta</taxon>
        <taxon>Tracheophyta</taxon>
        <taxon>Spermatophyta</taxon>
        <taxon>Pinopsida</taxon>
        <taxon>Pinidae</taxon>
        <taxon>Conifers I</taxon>
        <taxon>Pinales</taxon>
        <taxon>Pinaceae</taxon>
        <taxon>Picea</taxon>
    </lineage>
</organism>